<dbReference type="Pfam" id="PF08327">
    <property type="entry name" value="AHSA1"/>
    <property type="match status" value="1"/>
</dbReference>
<dbReference type="InterPro" id="IPR013538">
    <property type="entry name" value="ASHA1/2-like_C"/>
</dbReference>
<dbReference type="InterPro" id="IPR023393">
    <property type="entry name" value="START-like_dom_sf"/>
</dbReference>
<proteinExistence type="inferred from homology"/>
<reference evidence="3 4" key="1">
    <citation type="submission" date="2018-10" db="EMBL/GenBank/DDBJ databases">
        <title>The complete genome of Acinetobacter wuhouensis strain WCHAW010062.</title>
        <authorList>
            <person name="Hu Y."/>
            <person name="Long H."/>
            <person name="Feng Y."/>
            <person name="Zong Z."/>
        </authorList>
    </citation>
    <scope>NUCLEOTIDE SEQUENCE [LARGE SCALE GENOMIC DNA]</scope>
    <source>
        <strain evidence="3 4">WCHAW010062</strain>
    </source>
</reference>
<organism evidence="3 4">
    <name type="scientific">Acinetobacter wuhouensis</name>
    <dbReference type="NCBI Taxonomy" id="1879050"/>
    <lineage>
        <taxon>Bacteria</taxon>
        <taxon>Pseudomonadati</taxon>
        <taxon>Pseudomonadota</taxon>
        <taxon>Gammaproteobacteria</taxon>
        <taxon>Moraxellales</taxon>
        <taxon>Moraxellaceae</taxon>
        <taxon>Acinetobacter</taxon>
    </lineage>
</organism>
<sequence>MNPTIETQMLIRKPINDVFNAFINPEITTQFWFSHSTGKLEQGKTVEWRWAKYEVTAQVKVLNIIENRLIQVIWGDPKSTVDFIFEQVNAEQTYLKIRNYDIPLQGAELIAFIVDATGGFTTVIDNLKAYLEHGIKLNLIEDKFPPFNR</sequence>
<dbReference type="Gene3D" id="3.30.530.20">
    <property type="match status" value="1"/>
</dbReference>
<dbReference type="AlphaFoldDB" id="A0A3G2T3D5"/>
<evidence type="ECO:0000313" key="3">
    <source>
        <dbReference type="EMBL" id="AYO54266.1"/>
    </source>
</evidence>
<accession>A0A3G2T3D5</accession>
<comment type="similarity">
    <text evidence="1">Belongs to the AHA1 family.</text>
</comment>
<name>A0A3G2T3D5_9GAMM</name>
<dbReference type="Proteomes" id="UP000279962">
    <property type="component" value="Chromosome"/>
</dbReference>
<feature type="domain" description="Activator of Hsp90 ATPase homologue 1/2-like C-terminal" evidence="2">
    <location>
        <begin position="14"/>
        <end position="132"/>
    </location>
</feature>
<dbReference type="SUPFAM" id="SSF55961">
    <property type="entry name" value="Bet v1-like"/>
    <property type="match status" value="1"/>
</dbReference>
<evidence type="ECO:0000259" key="2">
    <source>
        <dbReference type="Pfam" id="PF08327"/>
    </source>
</evidence>
<dbReference type="EMBL" id="CP033133">
    <property type="protein sequence ID" value="AYO54266.1"/>
    <property type="molecule type" value="Genomic_DNA"/>
</dbReference>
<evidence type="ECO:0000313" key="4">
    <source>
        <dbReference type="Proteomes" id="UP000279962"/>
    </source>
</evidence>
<dbReference type="RefSeq" id="WP_087551877.1">
    <property type="nucleotide sequence ID" value="NZ_CP033133.1"/>
</dbReference>
<evidence type="ECO:0000256" key="1">
    <source>
        <dbReference type="ARBA" id="ARBA00006817"/>
    </source>
</evidence>
<protein>
    <submittedName>
        <fullName evidence="3">Polyketide cyclase</fullName>
    </submittedName>
</protein>
<gene>
    <name evidence="3" type="ORF">CDG68_11740</name>
</gene>